<evidence type="ECO:0000313" key="2">
    <source>
        <dbReference type="EMBL" id="RDW16138.1"/>
    </source>
</evidence>
<keyword evidence="3" id="KW-1185">Reference proteome</keyword>
<dbReference type="AlphaFoldDB" id="A0A3D8PLM0"/>
<dbReference type="SUPFAM" id="SSF53335">
    <property type="entry name" value="S-adenosyl-L-methionine-dependent methyltransferases"/>
    <property type="match status" value="1"/>
</dbReference>
<keyword evidence="2" id="KW-0808">Transferase</keyword>
<feature type="domain" description="DOT1" evidence="1">
    <location>
        <begin position="30"/>
        <end position="103"/>
    </location>
</feature>
<proteinExistence type="predicted"/>
<dbReference type="CDD" id="cd02440">
    <property type="entry name" value="AdoMet_MTases"/>
    <property type="match status" value="1"/>
</dbReference>
<organism evidence="2 3">
    <name type="scientific">Oceanobacillus arenosus</name>
    <dbReference type="NCBI Taxonomy" id="1229153"/>
    <lineage>
        <taxon>Bacteria</taxon>
        <taxon>Bacillati</taxon>
        <taxon>Bacillota</taxon>
        <taxon>Bacilli</taxon>
        <taxon>Bacillales</taxon>
        <taxon>Bacillaceae</taxon>
        <taxon>Oceanobacillus</taxon>
    </lineage>
</organism>
<dbReference type="GO" id="GO:0032259">
    <property type="term" value="P:methylation"/>
    <property type="evidence" value="ECO:0007669"/>
    <property type="project" value="UniProtKB-KW"/>
</dbReference>
<evidence type="ECO:0000313" key="3">
    <source>
        <dbReference type="Proteomes" id="UP000257143"/>
    </source>
</evidence>
<reference evidence="3" key="1">
    <citation type="submission" date="2017-11" db="EMBL/GenBank/DDBJ databases">
        <authorList>
            <person name="Zhu W."/>
        </authorList>
    </citation>
    <scope>NUCLEOTIDE SEQUENCE [LARGE SCALE GENOMIC DNA]</scope>
    <source>
        <strain evidence="3">CAU 1183</strain>
    </source>
</reference>
<gene>
    <name evidence="2" type="ORF">CWR48_18310</name>
</gene>
<dbReference type="InterPro" id="IPR029063">
    <property type="entry name" value="SAM-dependent_MTases_sf"/>
</dbReference>
<comment type="caution">
    <text evidence="2">The sequence shown here is derived from an EMBL/GenBank/DDBJ whole genome shotgun (WGS) entry which is preliminary data.</text>
</comment>
<dbReference type="GO" id="GO:0031151">
    <property type="term" value="F:histone H3K79 methyltransferase activity"/>
    <property type="evidence" value="ECO:0007669"/>
    <property type="project" value="InterPro"/>
</dbReference>
<dbReference type="Proteomes" id="UP000257143">
    <property type="component" value="Unassembled WGS sequence"/>
</dbReference>
<dbReference type="InterPro" id="IPR025789">
    <property type="entry name" value="DOT1_dom"/>
</dbReference>
<name>A0A3D8PLM0_9BACI</name>
<keyword evidence="2" id="KW-0489">Methyltransferase</keyword>
<sequence>MKEYQYDRLLSIKTTGNQWGVPSSTHYNPYEPTLYEALEVLFDHYELNREDHLIDFGSGKGRLGFYIDYHFHAKVTGVEMNEKFYNMAMENRSHYLHRTKRKGDNIQFYCGLAENYAIDLTANRFYFFNPFSVQIFQRVIQNILQSIEESAREIEIILYYPHDDYLFYLDNHPSFVLKEEIILPKVYEKNPYERFVIYKLIDLNNTI</sequence>
<dbReference type="Gene3D" id="3.40.50.150">
    <property type="entry name" value="Vaccinia Virus protein VP39"/>
    <property type="match status" value="1"/>
</dbReference>
<dbReference type="Pfam" id="PF08123">
    <property type="entry name" value="DOT1"/>
    <property type="match status" value="1"/>
</dbReference>
<dbReference type="RefSeq" id="WP_115774767.1">
    <property type="nucleotide sequence ID" value="NZ_PIOC01000028.1"/>
</dbReference>
<dbReference type="OrthoDB" id="9780095at2"/>
<dbReference type="EMBL" id="PIOC01000028">
    <property type="protein sequence ID" value="RDW16138.1"/>
    <property type="molecule type" value="Genomic_DNA"/>
</dbReference>
<accession>A0A3D8PLM0</accession>
<evidence type="ECO:0000259" key="1">
    <source>
        <dbReference type="Pfam" id="PF08123"/>
    </source>
</evidence>
<protein>
    <submittedName>
        <fullName evidence="2">SAM-dependent methyltransferase</fullName>
    </submittedName>
</protein>